<dbReference type="HOGENOM" id="CLU_2488313_0_0_1"/>
<dbReference type="Proteomes" id="UP000018721">
    <property type="component" value="Unassembled WGS sequence"/>
</dbReference>
<dbReference type="EMBL" id="ANIZ01002464">
    <property type="protein sequence ID" value="ETI40357.1"/>
    <property type="molecule type" value="Genomic_DNA"/>
</dbReference>
<comment type="caution">
    <text evidence="1">The sequence shown here is derived from an EMBL/GenBank/DDBJ whole genome shotgun (WGS) entry which is preliminary data.</text>
</comment>
<evidence type="ECO:0000313" key="1">
    <source>
        <dbReference type="EMBL" id="ETI40357.1"/>
    </source>
</evidence>
<reference evidence="1 2" key="1">
    <citation type="submission" date="2013-11" db="EMBL/GenBank/DDBJ databases">
        <title>The Genome Sequence of Phytophthora parasitica P1569.</title>
        <authorList>
            <consortium name="The Broad Institute Genomics Platform"/>
            <person name="Russ C."/>
            <person name="Tyler B."/>
            <person name="Panabieres F."/>
            <person name="Shan W."/>
            <person name="Tripathy S."/>
            <person name="Grunwald N."/>
            <person name="Machado M."/>
            <person name="Johnson C.S."/>
            <person name="Arredondo F."/>
            <person name="Hong C."/>
            <person name="Coffey M."/>
            <person name="Young S.K."/>
            <person name="Zeng Q."/>
            <person name="Gargeya S."/>
            <person name="Fitzgerald M."/>
            <person name="Abouelleil A."/>
            <person name="Alvarado L."/>
            <person name="Chapman S.B."/>
            <person name="Gainer-Dewar J."/>
            <person name="Goldberg J."/>
            <person name="Griggs A."/>
            <person name="Gujja S."/>
            <person name="Hansen M."/>
            <person name="Howarth C."/>
            <person name="Imamovic A."/>
            <person name="Ireland A."/>
            <person name="Larimer J."/>
            <person name="McCowan C."/>
            <person name="Murphy C."/>
            <person name="Pearson M."/>
            <person name="Poon T.W."/>
            <person name="Priest M."/>
            <person name="Roberts A."/>
            <person name="Saif S."/>
            <person name="Shea T."/>
            <person name="Sykes S."/>
            <person name="Wortman J."/>
            <person name="Nusbaum C."/>
            <person name="Birren B."/>
        </authorList>
    </citation>
    <scope>NUCLEOTIDE SEQUENCE [LARGE SCALE GENOMIC DNA]</scope>
    <source>
        <strain evidence="1 2">P1569</strain>
    </source>
</reference>
<keyword evidence="2" id="KW-1185">Reference proteome</keyword>
<organism evidence="1 2">
    <name type="scientific">Phytophthora nicotianae P1569</name>
    <dbReference type="NCBI Taxonomy" id="1317065"/>
    <lineage>
        <taxon>Eukaryota</taxon>
        <taxon>Sar</taxon>
        <taxon>Stramenopiles</taxon>
        <taxon>Oomycota</taxon>
        <taxon>Peronosporomycetes</taxon>
        <taxon>Peronosporales</taxon>
        <taxon>Peronosporaceae</taxon>
        <taxon>Phytophthora</taxon>
    </lineage>
</organism>
<protein>
    <recommendedName>
        <fullName evidence="3">ARS-binding protein 1 N-terminal domain-containing protein</fullName>
    </recommendedName>
</protein>
<dbReference type="Gene3D" id="1.10.10.60">
    <property type="entry name" value="Homeodomain-like"/>
    <property type="match status" value="1"/>
</dbReference>
<evidence type="ECO:0000313" key="2">
    <source>
        <dbReference type="Proteomes" id="UP000018721"/>
    </source>
</evidence>
<sequence length="87" mass="9879">MGKWMTIDNKRALIRQSREAPGMTQTQLAEWAQQAFRLAKAPARNTVSVLPSHTAGRRRAFLPPFVVLRSMTLLTQTTERKTTPTKK</sequence>
<dbReference type="AlphaFoldDB" id="V9EQN5"/>
<proteinExistence type="predicted"/>
<gene>
    <name evidence="1" type="ORF">F443_14235</name>
</gene>
<dbReference type="OrthoDB" id="90327at2759"/>
<name>V9EQN5_PHYNI</name>
<evidence type="ECO:0008006" key="3">
    <source>
        <dbReference type="Google" id="ProtNLM"/>
    </source>
</evidence>
<accession>V9EQN5</accession>